<protein>
    <submittedName>
        <fullName evidence="1">Uncharacterized protein</fullName>
    </submittedName>
</protein>
<dbReference type="Proteomes" id="UP000652219">
    <property type="component" value="Unassembled WGS sequence"/>
</dbReference>
<evidence type="ECO:0000313" key="2">
    <source>
        <dbReference type="Proteomes" id="UP000652219"/>
    </source>
</evidence>
<organism evidence="1 2">
    <name type="scientific">Colletotrichum sojae</name>
    <dbReference type="NCBI Taxonomy" id="2175907"/>
    <lineage>
        <taxon>Eukaryota</taxon>
        <taxon>Fungi</taxon>
        <taxon>Dikarya</taxon>
        <taxon>Ascomycota</taxon>
        <taxon>Pezizomycotina</taxon>
        <taxon>Sordariomycetes</taxon>
        <taxon>Hypocreomycetidae</taxon>
        <taxon>Glomerellales</taxon>
        <taxon>Glomerellaceae</taxon>
        <taxon>Colletotrichum</taxon>
        <taxon>Colletotrichum orchidearum species complex</taxon>
    </lineage>
</organism>
<dbReference type="AlphaFoldDB" id="A0A8H6IRX5"/>
<reference evidence="1 2" key="1">
    <citation type="journal article" date="2020" name="Phytopathology">
        <title>Genome Sequence Resources of Colletotrichum truncatum, C. plurivorum, C. musicola, and C. sojae: Four Species Pathogenic to Soybean (Glycine max).</title>
        <authorList>
            <person name="Rogerio F."/>
            <person name="Boufleur T.R."/>
            <person name="Ciampi-Guillardi M."/>
            <person name="Sukno S.A."/>
            <person name="Thon M.R."/>
            <person name="Massola Junior N.S."/>
            <person name="Baroncelli R."/>
        </authorList>
    </citation>
    <scope>NUCLEOTIDE SEQUENCE [LARGE SCALE GENOMIC DNA]</scope>
    <source>
        <strain evidence="1 2">LFN0009</strain>
    </source>
</reference>
<sequence>MTYSFLRRVDPNSAKETERTLIPDFKDEAILGYDEWKEALLKPAPAPAGNAVKSGALKRVNLRDRRTRVRGVPFPDNTNFETANTQLVSHALSTRQSGLPCLGGVEGVGDVMYVTLITDVALFYKAHDSVRPPRSGGRL</sequence>
<keyword evidence="2" id="KW-1185">Reference proteome</keyword>
<evidence type="ECO:0000313" key="1">
    <source>
        <dbReference type="EMBL" id="KAF6793463.1"/>
    </source>
</evidence>
<comment type="caution">
    <text evidence="1">The sequence shown here is derived from an EMBL/GenBank/DDBJ whole genome shotgun (WGS) entry which is preliminary data.</text>
</comment>
<proteinExistence type="predicted"/>
<accession>A0A8H6IRX5</accession>
<name>A0A8H6IRX5_9PEZI</name>
<gene>
    <name evidence="1" type="ORF">CSOJ01_13902</name>
</gene>
<dbReference type="EMBL" id="WIGN01000429">
    <property type="protein sequence ID" value="KAF6793463.1"/>
    <property type="molecule type" value="Genomic_DNA"/>
</dbReference>